<gene>
    <name evidence="3" type="ORF">CAQU_02755</name>
</gene>
<organism evidence="3 4">
    <name type="scientific">Corynebacterium aquilae DSM 44791</name>
    <dbReference type="NCBI Taxonomy" id="1431546"/>
    <lineage>
        <taxon>Bacteria</taxon>
        <taxon>Bacillati</taxon>
        <taxon>Actinomycetota</taxon>
        <taxon>Actinomycetes</taxon>
        <taxon>Mycobacteriales</taxon>
        <taxon>Corynebacteriaceae</taxon>
        <taxon>Corynebacterium</taxon>
    </lineage>
</organism>
<accession>A0A1L7CEA8</accession>
<dbReference type="STRING" id="1431546.CAQU_02755"/>
<keyword evidence="2" id="KW-0808">Transferase</keyword>
<sequence>MLVTLLARARESASYTPLFIDDMALELVRKIPHIADTDTIDASTHNGVVVRTKVMDELTRDFLSEHPTAIIINLGAGLCTRFYRVDTGAIDCYNIDLPHATELRTQLLPPHPRNHNIAANILDHDWVNTIDAQGRKVLIIAEGVTMFLTPLQIQHLLNLLSDTFPGARVLLDLLSAKVVGHSMMVKSVHATGARFAFGVHDARDITQIEPRMIYIDQISMARYKETKIPIYKIIKHIPLIANISNRIGIFDIAHTHLSARRVGLT</sequence>
<evidence type="ECO:0008006" key="5">
    <source>
        <dbReference type="Google" id="ProtNLM"/>
    </source>
</evidence>
<evidence type="ECO:0000256" key="1">
    <source>
        <dbReference type="ARBA" id="ARBA00022603"/>
    </source>
</evidence>
<dbReference type="KEGG" id="caqu:CAQU_02755"/>
<dbReference type="AlphaFoldDB" id="A0A1L7CEA8"/>
<dbReference type="PIRSF" id="PIRSF028177">
    <property type="entry name" value="Polyketide_synth_Omtfrase_TcmP"/>
    <property type="match status" value="1"/>
</dbReference>
<dbReference type="Gene3D" id="3.40.50.150">
    <property type="entry name" value="Vaccinia Virus protein VP39"/>
    <property type="match status" value="1"/>
</dbReference>
<dbReference type="GO" id="GO:0032259">
    <property type="term" value="P:methylation"/>
    <property type="evidence" value="ECO:0007669"/>
    <property type="project" value="UniProtKB-KW"/>
</dbReference>
<keyword evidence="4" id="KW-1185">Reference proteome</keyword>
<dbReference type="EMBL" id="CP009245">
    <property type="protein sequence ID" value="APT84167.1"/>
    <property type="molecule type" value="Genomic_DNA"/>
</dbReference>
<evidence type="ECO:0000313" key="3">
    <source>
        <dbReference type="EMBL" id="APT84167.1"/>
    </source>
</evidence>
<dbReference type="Proteomes" id="UP000185478">
    <property type="component" value="Chromosome"/>
</dbReference>
<evidence type="ECO:0000313" key="4">
    <source>
        <dbReference type="Proteomes" id="UP000185478"/>
    </source>
</evidence>
<evidence type="ECO:0000256" key="2">
    <source>
        <dbReference type="ARBA" id="ARBA00022679"/>
    </source>
</evidence>
<dbReference type="GO" id="GO:0008168">
    <property type="term" value="F:methyltransferase activity"/>
    <property type="evidence" value="ECO:0007669"/>
    <property type="project" value="UniProtKB-KW"/>
</dbReference>
<dbReference type="Pfam" id="PF04072">
    <property type="entry name" value="LCM"/>
    <property type="match status" value="1"/>
</dbReference>
<keyword evidence="1" id="KW-0489">Methyltransferase</keyword>
<proteinExistence type="predicted"/>
<dbReference type="InterPro" id="IPR007213">
    <property type="entry name" value="Ppm1/Ppm2/Tcmp"/>
</dbReference>
<dbReference type="InterPro" id="IPR029063">
    <property type="entry name" value="SAM-dependent_MTases_sf"/>
</dbReference>
<dbReference type="SUPFAM" id="SSF53335">
    <property type="entry name" value="S-adenosyl-L-methionine-dependent methyltransferases"/>
    <property type="match status" value="1"/>
</dbReference>
<dbReference type="PANTHER" id="PTHR43619:SF2">
    <property type="entry name" value="S-ADENOSYL-L-METHIONINE-DEPENDENT METHYLTRANSFERASES SUPERFAMILY PROTEIN"/>
    <property type="match status" value="1"/>
</dbReference>
<reference evidence="3 4" key="1">
    <citation type="submission" date="2014-08" db="EMBL/GenBank/DDBJ databases">
        <title>Complete genome sequence of Corynebacterium aquilae S-613T(T) (=DSM 44791(T)), isolated from the choana of a healthy golden eagle.</title>
        <authorList>
            <person name="Ruckert C."/>
            <person name="Albersmeier A."/>
            <person name="Winkler A."/>
            <person name="Kalinowski J."/>
        </authorList>
    </citation>
    <scope>NUCLEOTIDE SEQUENCE [LARGE SCALE GENOMIC DNA]</scope>
    <source>
        <strain evidence="3 4">S-613</strain>
    </source>
</reference>
<dbReference type="InterPro" id="IPR016874">
    <property type="entry name" value="TcmP-like"/>
</dbReference>
<name>A0A1L7CEA8_9CORY</name>
<protein>
    <recommendedName>
        <fullName evidence="5">Methyltransferase</fullName>
    </recommendedName>
</protein>
<dbReference type="PANTHER" id="PTHR43619">
    <property type="entry name" value="S-ADENOSYL-L-METHIONINE-DEPENDENT METHYLTRANSFERASE YKTD-RELATED"/>
    <property type="match status" value="1"/>
</dbReference>